<evidence type="ECO:0000259" key="4">
    <source>
        <dbReference type="Pfam" id="PF00689"/>
    </source>
</evidence>
<sequence length="134" mass="15132">MDTLGALALATEQPTSDLMEKTTVGRSEPLITKIMWRNLLAQALYQVFNEFNARKLEKKNIFKGIHKNKLFLAIIGITIILQVIMVELLKKFASTERLNWEQWGACIGIAVLSWPIGFLVKCIPVSSKHLNYGS</sequence>
<evidence type="ECO:0000313" key="6">
    <source>
        <dbReference type="Proteomes" id="UP001151752"/>
    </source>
</evidence>
<reference evidence="5" key="1">
    <citation type="submission" date="2022-11" db="EMBL/GenBank/DDBJ databases">
        <authorList>
            <person name="Hyden B.L."/>
            <person name="Feng K."/>
            <person name="Yates T."/>
            <person name="Jawdy S."/>
            <person name="Smart L.B."/>
            <person name="Muchero W."/>
        </authorList>
    </citation>
    <scope>NUCLEOTIDE SEQUENCE</scope>
    <source>
        <tissue evidence="5">Shoot tip</tissue>
    </source>
</reference>
<evidence type="ECO:0000256" key="1">
    <source>
        <dbReference type="ARBA" id="ARBA00022723"/>
    </source>
</evidence>
<evidence type="ECO:0000256" key="3">
    <source>
        <dbReference type="SAM" id="Phobius"/>
    </source>
</evidence>
<reference evidence="5" key="2">
    <citation type="journal article" date="2023" name="Int. J. Mol. Sci.">
        <title>De Novo Assembly and Annotation of 11 Diverse Shrub Willow (Salix) Genomes Reveals Novel Gene Organization in Sex-Linked Regions.</title>
        <authorList>
            <person name="Hyden B."/>
            <person name="Feng K."/>
            <person name="Yates T.B."/>
            <person name="Jawdy S."/>
            <person name="Cereghino C."/>
            <person name="Smart L.B."/>
            <person name="Muchero W."/>
        </authorList>
    </citation>
    <scope>NUCLEOTIDE SEQUENCE</scope>
    <source>
        <tissue evidence="5">Shoot tip</tissue>
    </source>
</reference>
<dbReference type="GO" id="GO:0046872">
    <property type="term" value="F:metal ion binding"/>
    <property type="evidence" value="ECO:0007669"/>
    <property type="project" value="UniProtKB-KW"/>
</dbReference>
<dbReference type="SUPFAM" id="SSF81665">
    <property type="entry name" value="Calcium ATPase, transmembrane domain M"/>
    <property type="match status" value="1"/>
</dbReference>
<accession>A0A9Q0P750</accession>
<dbReference type="InterPro" id="IPR006068">
    <property type="entry name" value="ATPase_P-typ_cation-transptr_C"/>
</dbReference>
<feature type="transmembrane region" description="Helical" evidence="3">
    <location>
        <begin position="102"/>
        <end position="120"/>
    </location>
</feature>
<keyword evidence="2" id="KW-0460">Magnesium</keyword>
<evidence type="ECO:0000256" key="2">
    <source>
        <dbReference type="ARBA" id="ARBA00022842"/>
    </source>
</evidence>
<evidence type="ECO:0000313" key="5">
    <source>
        <dbReference type="EMBL" id="KAJ6682836.1"/>
    </source>
</evidence>
<organism evidence="5 6">
    <name type="scientific">Salix koriyanagi</name>
    <dbReference type="NCBI Taxonomy" id="2511006"/>
    <lineage>
        <taxon>Eukaryota</taxon>
        <taxon>Viridiplantae</taxon>
        <taxon>Streptophyta</taxon>
        <taxon>Embryophyta</taxon>
        <taxon>Tracheophyta</taxon>
        <taxon>Spermatophyta</taxon>
        <taxon>Magnoliopsida</taxon>
        <taxon>eudicotyledons</taxon>
        <taxon>Gunneridae</taxon>
        <taxon>Pentapetalae</taxon>
        <taxon>rosids</taxon>
        <taxon>fabids</taxon>
        <taxon>Malpighiales</taxon>
        <taxon>Salicaceae</taxon>
        <taxon>Saliceae</taxon>
        <taxon>Salix</taxon>
    </lineage>
</organism>
<dbReference type="Gene3D" id="1.20.1110.10">
    <property type="entry name" value="Calcium-transporting ATPase, transmembrane domain"/>
    <property type="match status" value="2"/>
</dbReference>
<name>A0A9Q0P750_9ROSI</name>
<feature type="domain" description="Cation-transporting P-type ATPase C-terminal" evidence="4">
    <location>
        <begin position="44"/>
        <end position="122"/>
    </location>
</feature>
<dbReference type="InterPro" id="IPR023298">
    <property type="entry name" value="ATPase_P-typ_TM_dom_sf"/>
</dbReference>
<keyword evidence="3" id="KW-0472">Membrane</keyword>
<dbReference type="AlphaFoldDB" id="A0A9Q0P750"/>
<keyword evidence="1" id="KW-0479">Metal-binding</keyword>
<dbReference type="Proteomes" id="UP001151752">
    <property type="component" value="Chromosome 5"/>
</dbReference>
<keyword evidence="3" id="KW-1133">Transmembrane helix</keyword>
<keyword evidence="3" id="KW-0812">Transmembrane</keyword>
<dbReference type="PANTHER" id="PTHR24093:SF509">
    <property type="entry name" value="CALCIUM-TRANSPORTING ATPASE"/>
    <property type="match status" value="1"/>
</dbReference>
<gene>
    <name evidence="5" type="ORF">OIU74_020978</name>
</gene>
<protein>
    <submittedName>
        <fullName evidence="5">CATION TRANSPORTING ATPASE</fullName>
    </submittedName>
</protein>
<proteinExistence type="predicted"/>
<dbReference type="GO" id="GO:0005886">
    <property type="term" value="C:plasma membrane"/>
    <property type="evidence" value="ECO:0007669"/>
    <property type="project" value="TreeGrafter"/>
</dbReference>
<dbReference type="PANTHER" id="PTHR24093">
    <property type="entry name" value="CATION TRANSPORTING ATPASE"/>
    <property type="match status" value="1"/>
</dbReference>
<dbReference type="GO" id="GO:0005388">
    <property type="term" value="F:P-type calcium transporter activity"/>
    <property type="evidence" value="ECO:0007669"/>
    <property type="project" value="TreeGrafter"/>
</dbReference>
<keyword evidence="6" id="KW-1185">Reference proteome</keyword>
<dbReference type="Pfam" id="PF00689">
    <property type="entry name" value="Cation_ATPase_C"/>
    <property type="match status" value="1"/>
</dbReference>
<comment type="caution">
    <text evidence="5">The sequence shown here is derived from an EMBL/GenBank/DDBJ whole genome shotgun (WGS) entry which is preliminary data.</text>
</comment>
<dbReference type="EMBL" id="JAPFFM010000020">
    <property type="protein sequence ID" value="KAJ6682836.1"/>
    <property type="molecule type" value="Genomic_DNA"/>
</dbReference>
<feature type="transmembrane region" description="Helical" evidence="3">
    <location>
        <begin position="70"/>
        <end position="90"/>
    </location>
</feature>